<dbReference type="PANTHER" id="PTHR48258">
    <property type="entry name" value="DUF4218 DOMAIN-CONTAINING PROTEIN-RELATED"/>
    <property type="match status" value="1"/>
</dbReference>
<organism evidence="3 4">
    <name type="scientific">Pisum sativum</name>
    <name type="common">Garden pea</name>
    <name type="synonym">Lathyrus oleraceus</name>
    <dbReference type="NCBI Taxonomy" id="3888"/>
    <lineage>
        <taxon>Eukaryota</taxon>
        <taxon>Viridiplantae</taxon>
        <taxon>Streptophyta</taxon>
        <taxon>Embryophyta</taxon>
        <taxon>Tracheophyta</taxon>
        <taxon>Spermatophyta</taxon>
        <taxon>Magnoliopsida</taxon>
        <taxon>eudicotyledons</taxon>
        <taxon>Gunneridae</taxon>
        <taxon>Pentapetalae</taxon>
        <taxon>rosids</taxon>
        <taxon>fabids</taxon>
        <taxon>Fabales</taxon>
        <taxon>Fabaceae</taxon>
        <taxon>Papilionoideae</taxon>
        <taxon>50 kb inversion clade</taxon>
        <taxon>NPAAA clade</taxon>
        <taxon>Hologalegina</taxon>
        <taxon>IRL clade</taxon>
        <taxon>Fabeae</taxon>
        <taxon>Lathyrus</taxon>
    </lineage>
</organism>
<gene>
    <name evidence="3" type="ORF">KIW84_033012</name>
</gene>
<dbReference type="AlphaFoldDB" id="A0A9D5B2J1"/>
<proteinExistence type="predicted"/>
<evidence type="ECO:0000259" key="2">
    <source>
        <dbReference type="Pfam" id="PF13960"/>
    </source>
</evidence>
<dbReference type="EMBL" id="JAMSHJ010000003">
    <property type="protein sequence ID" value="KAI5427821.1"/>
    <property type="molecule type" value="Genomic_DNA"/>
</dbReference>
<feature type="domain" description="DUF4218" evidence="2">
    <location>
        <begin position="133"/>
        <end position="237"/>
    </location>
</feature>
<dbReference type="InterPro" id="IPR025452">
    <property type="entry name" value="DUF4218"/>
</dbReference>
<evidence type="ECO:0000259" key="1">
    <source>
        <dbReference type="Pfam" id="PF13952"/>
    </source>
</evidence>
<dbReference type="Gramene" id="Psat03G0301200-T1">
    <property type="protein sequence ID" value="KAI5427821.1"/>
    <property type="gene ID" value="KIW84_033012"/>
</dbReference>
<comment type="caution">
    <text evidence="3">The sequence shown here is derived from an EMBL/GenBank/DDBJ whole genome shotgun (WGS) entry which is preliminary data.</text>
</comment>
<dbReference type="Pfam" id="PF13960">
    <property type="entry name" value="DUF4218"/>
    <property type="match status" value="1"/>
</dbReference>
<evidence type="ECO:0008006" key="5">
    <source>
        <dbReference type="Google" id="ProtNLM"/>
    </source>
</evidence>
<protein>
    <recommendedName>
        <fullName evidence="5">Transposase</fullName>
    </recommendedName>
</protein>
<sequence length="617" mass="69970">MHIEKNVFESVIGTLLNIQGKSKDGLKARKDLIAMGIGPLKKGKRTYLPPAVYTLSRKEKKTLCKFLSEVKVPEGYSSDIRRLVSMKDLKLKSLKTHDCHVIMEHFLPIGIRSILLEKVRSSITKLCSFFKSICSKVIDPAILPMLQKEIVITLCELEMFFPPSFFDIMVHLVVHLVKETQLCGPAYMRWIYPVERCMKILKEYVKNRSRPEGCMVERYIVEEAIEFCTEYLSNVQSIGLPKSQLVEKKEGKNLIGNKIVAVSRVERDQVHLYVLHNENEVEPYVEIHKDVLRDPASITERLRCLAYGPSFHVFSYSAYAINGYTFYTKEQDDKSTMQNSGVTVVAEAMHISSVKDLNPKFANLSYFGVIERIWVFDYEKFQIPIFGCKWVENNNGIRMDKSGFLQVDLNRVGYKDESFILASQARQVFYVNDPKSTKWSIVLFSNKVIDENTGDQDDIDVEIESFTRNDQDENIISNDSYIRNDHNEGKMAIMKSIIRARGKGYLKVSIDICLDGDVPLSSSLIRVDDDAGYLKVSIDICLDGDVPLSSSLIHVDDDAGYLKVSIDICLDGDVPLSSSLIRVDDDAGYLKVSLYNNGTCPSKQISILSSKDKGPKI</sequence>
<dbReference type="InterPro" id="IPR025312">
    <property type="entry name" value="DUF4216"/>
</dbReference>
<dbReference type="Pfam" id="PF13952">
    <property type="entry name" value="DUF4216"/>
    <property type="match status" value="1"/>
</dbReference>
<accession>A0A9D5B2J1</accession>
<dbReference type="Proteomes" id="UP001058974">
    <property type="component" value="Chromosome 3"/>
</dbReference>
<reference evidence="3 4" key="1">
    <citation type="journal article" date="2022" name="Nat. Genet.">
        <title>Improved pea reference genome and pan-genome highlight genomic features and evolutionary characteristics.</title>
        <authorList>
            <person name="Yang T."/>
            <person name="Liu R."/>
            <person name="Luo Y."/>
            <person name="Hu S."/>
            <person name="Wang D."/>
            <person name="Wang C."/>
            <person name="Pandey M.K."/>
            <person name="Ge S."/>
            <person name="Xu Q."/>
            <person name="Li N."/>
            <person name="Li G."/>
            <person name="Huang Y."/>
            <person name="Saxena R.K."/>
            <person name="Ji Y."/>
            <person name="Li M."/>
            <person name="Yan X."/>
            <person name="He Y."/>
            <person name="Liu Y."/>
            <person name="Wang X."/>
            <person name="Xiang C."/>
            <person name="Varshney R.K."/>
            <person name="Ding H."/>
            <person name="Gao S."/>
            <person name="Zong X."/>
        </authorList>
    </citation>
    <scope>NUCLEOTIDE SEQUENCE [LARGE SCALE GENOMIC DNA]</scope>
    <source>
        <strain evidence="3 4">cv. Zhongwan 6</strain>
    </source>
</reference>
<feature type="domain" description="DUF4216" evidence="1">
    <location>
        <begin position="377"/>
        <end position="442"/>
    </location>
</feature>
<dbReference type="PANTHER" id="PTHR48258:SF9">
    <property type="entry name" value="OS01G0348150 PROTEIN"/>
    <property type="match status" value="1"/>
</dbReference>
<keyword evidence="4" id="KW-1185">Reference proteome</keyword>
<evidence type="ECO:0000313" key="3">
    <source>
        <dbReference type="EMBL" id="KAI5427821.1"/>
    </source>
</evidence>
<name>A0A9D5B2J1_PEA</name>
<evidence type="ECO:0000313" key="4">
    <source>
        <dbReference type="Proteomes" id="UP001058974"/>
    </source>
</evidence>